<feature type="domain" description="IgGFc-binding protein N-terminal" evidence="3">
    <location>
        <begin position="267"/>
        <end position="561"/>
    </location>
</feature>
<gene>
    <name evidence="4" type="ORF">PPSIR1_05753</name>
</gene>
<feature type="compositionally biased region" description="Acidic residues" evidence="1">
    <location>
        <begin position="67"/>
        <end position="93"/>
    </location>
</feature>
<dbReference type="PANTHER" id="PTHR46534">
    <property type="entry name" value="IGGFC_BINDING DOMAIN-CONTAINING PROTEIN"/>
    <property type="match status" value="1"/>
</dbReference>
<accession>A6FXC3</accession>
<feature type="compositionally biased region" description="Low complexity" evidence="1">
    <location>
        <begin position="48"/>
        <end position="66"/>
    </location>
</feature>
<dbReference type="InterPro" id="IPR035234">
    <property type="entry name" value="IgGFc-bd_N"/>
</dbReference>
<dbReference type="PANTHER" id="PTHR46534:SF1">
    <property type="entry name" value="IGGFC-BINDING PROTEIN N-TERMINAL DOMAIN-CONTAINING PROTEIN"/>
    <property type="match status" value="1"/>
</dbReference>
<proteinExistence type="predicted"/>
<dbReference type="Pfam" id="PF17517">
    <property type="entry name" value="IgGFc_binding"/>
    <property type="match status" value="1"/>
</dbReference>
<evidence type="ECO:0000313" key="5">
    <source>
        <dbReference type="Proteomes" id="UP000005801"/>
    </source>
</evidence>
<dbReference type="Proteomes" id="UP000005801">
    <property type="component" value="Unassembled WGS sequence"/>
</dbReference>
<keyword evidence="2" id="KW-0732">Signal</keyword>
<comment type="caution">
    <text evidence="4">The sequence shown here is derived from an EMBL/GenBank/DDBJ whole genome shotgun (WGS) entry which is preliminary data.</text>
</comment>
<dbReference type="PROSITE" id="PS51257">
    <property type="entry name" value="PROKAR_LIPOPROTEIN"/>
    <property type="match status" value="1"/>
</dbReference>
<dbReference type="RefSeq" id="WP_006969122.1">
    <property type="nucleotide sequence ID" value="NZ_ABCS01000001.1"/>
</dbReference>
<dbReference type="AlphaFoldDB" id="A6FXC3"/>
<feature type="signal peptide" evidence="2">
    <location>
        <begin position="1"/>
        <end position="25"/>
    </location>
</feature>
<protein>
    <recommendedName>
        <fullName evidence="3">IgGFc-binding protein N-terminal domain-containing protein</fullName>
    </recommendedName>
</protein>
<keyword evidence="5" id="KW-1185">Reference proteome</keyword>
<reference evidence="4 5" key="1">
    <citation type="submission" date="2007-06" db="EMBL/GenBank/DDBJ databases">
        <authorList>
            <person name="Shimkets L."/>
            <person name="Ferriera S."/>
            <person name="Johnson J."/>
            <person name="Kravitz S."/>
            <person name="Beeson K."/>
            <person name="Sutton G."/>
            <person name="Rogers Y.-H."/>
            <person name="Friedman R."/>
            <person name="Frazier M."/>
            <person name="Venter J.C."/>
        </authorList>
    </citation>
    <scope>NUCLEOTIDE SEQUENCE [LARGE SCALE GENOMIC DNA]</scope>
    <source>
        <strain evidence="4 5">SIR-1</strain>
    </source>
</reference>
<feature type="chain" id="PRO_5002693414" description="IgGFc-binding protein N-terminal domain-containing protein" evidence="2">
    <location>
        <begin position="26"/>
        <end position="582"/>
    </location>
</feature>
<dbReference type="OrthoDB" id="5524783at2"/>
<organism evidence="4 5">
    <name type="scientific">Plesiocystis pacifica SIR-1</name>
    <dbReference type="NCBI Taxonomy" id="391625"/>
    <lineage>
        <taxon>Bacteria</taxon>
        <taxon>Pseudomonadati</taxon>
        <taxon>Myxococcota</taxon>
        <taxon>Polyangia</taxon>
        <taxon>Nannocystales</taxon>
        <taxon>Nannocystaceae</taxon>
        <taxon>Plesiocystis</taxon>
    </lineage>
</organism>
<feature type="region of interest" description="Disordered" evidence="1">
    <location>
        <begin position="29"/>
        <end position="113"/>
    </location>
</feature>
<dbReference type="STRING" id="391625.PPSIR1_05753"/>
<evidence type="ECO:0000313" key="4">
    <source>
        <dbReference type="EMBL" id="EDM81947.1"/>
    </source>
</evidence>
<evidence type="ECO:0000256" key="1">
    <source>
        <dbReference type="SAM" id="MobiDB-lite"/>
    </source>
</evidence>
<evidence type="ECO:0000259" key="3">
    <source>
        <dbReference type="Pfam" id="PF17517"/>
    </source>
</evidence>
<dbReference type="EMBL" id="ABCS01000001">
    <property type="protein sequence ID" value="EDM81947.1"/>
    <property type="molecule type" value="Genomic_DNA"/>
</dbReference>
<sequence>MRFASPSLAPLFALLVPTLGLTAAACTDDATDERAAEDTDAGGDEVTADGTSSSDSESGESSSEGETTTETDSSTDAETTEEESAEESADETESSTGETTETETTGQICDPGEVTCFDADNTQMCNEEGSDWDPPVPCPDSTECVAGECIDSCTLAELNPSSVGCSFFANRMDNLHADQPDSLVIGNVSSDDPVTAQLYFVPNDSNTEQAQGAPVVIPPQATHTFELNNAQIESVTTVRTGGVYRVETDNPVVAYVHSPIGSQATNDASMILPEHALTGNYVVASWPGTFSAHYPSYFTAIAINDGTNLEFVAGSPTAGGGGVPALQMGGSTSVALDRYDTLNVVVAQQYQDLSGTVITADQPVWLAGASECANVPMYPAVLYCDHLEELMLPLEYWGDEYVGAHAPQRGNESYHWRVYSGEDGVTIDTTPSQPGFPVTLDKGEYHQFATQESFIFSGSGPFLPVQYLEGQSGGAGTGDPSMYQMVPTEQFLDAYAFVTGTNYTQHYAQIVRPAGGADVTVDGQTVTDFYTVGAWEIADFAVSEGAHFATSEQPFGVTQVGYTSVTSYAYPGGLKLAVINPQ</sequence>
<name>A6FXC3_9BACT</name>
<feature type="compositionally biased region" description="Acidic residues" evidence="1">
    <location>
        <begin position="38"/>
        <end position="47"/>
    </location>
</feature>
<dbReference type="eggNOG" id="COG3291">
    <property type="taxonomic scope" value="Bacteria"/>
</dbReference>
<evidence type="ECO:0000256" key="2">
    <source>
        <dbReference type="SAM" id="SignalP"/>
    </source>
</evidence>
<feature type="compositionally biased region" description="Low complexity" evidence="1">
    <location>
        <begin position="94"/>
        <end position="106"/>
    </location>
</feature>